<organism evidence="1 2">
    <name type="scientific">Candidatus Limivivens intestinipullorum</name>
    <dbReference type="NCBI Taxonomy" id="2840858"/>
    <lineage>
        <taxon>Bacteria</taxon>
        <taxon>Bacillati</taxon>
        <taxon>Bacillota</taxon>
        <taxon>Clostridia</taxon>
        <taxon>Lachnospirales</taxon>
        <taxon>Lachnospiraceae</taxon>
        <taxon>Lachnospiraceae incertae sedis</taxon>
        <taxon>Candidatus Limivivens</taxon>
    </lineage>
</organism>
<reference evidence="1" key="1">
    <citation type="submission" date="2020-10" db="EMBL/GenBank/DDBJ databases">
        <authorList>
            <person name="Gilroy R."/>
        </authorList>
    </citation>
    <scope>NUCLEOTIDE SEQUENCE</scope>
    <source>
        <strain evidence="1">CHK190-19873</strain>
    </source>
</reference>
<dbReference type="SUPFAM" id="SSF55031">
    <property type="entry name" value="Bacterial exopeptidase dimerisation domain"/>
    <property type="match status" value="1"/>
</dbReference>
<evidence type="ECO:0000313" key="1">
    <source>
        <dbReference type="EMBL" id="HIS31230.1"/>
    </source>
</evidence>
<dbReference type="Gene3D" id="3.40.630.10">
    <property type="entry name" value="Zn peptidases"/>
    <property type="match status" value="1"/>
</dbReference>
<dbReference type="EMBL" id="DVIQ01000033">
    <property type="protein sequence ID" value="HIS31230.1"/>
    <property type="molecule type" value="Genomic_DNA"/>
</dbReference>
<dbReference type="Proteomes" id="UP000823935">
    <property type="component" value="Unassembled WGS sequence"/>
</dbReference>
<comment type="caution">
    <text evidence="1">The sequence shown here is derived from an EMBL/GenBank/DDBJ whole genome shotgun (WGS) entry which is preliminary data.</text>
</comment>
<dbReference type="InterPro" id="IPR036264">
    <property type="entry name" value="Bact_exopeptidase_dim_dom"/>
</dbReference>
<sequence length="74" mass="7931">MTLGTVLLRDGVFSCASLGLTIRILGRQSHAAYPEQGRNPGERHPGLHTDSYEFPDALIEPAVSVLKAIVGLNC</sequence>
<proteinExistence type="predicted"/>
<reference evidence="1" key="2">
    <citation type="journal article" date="2021" name="PeerJ">
        <title>Extensive microbial diversity within the chicken gut microbiome revealed by metagenomics and culture.</title>
        <authorList>
            <person name="Gilroy R."/>
            <person name="Ravi A."/>
            <person name="Getino M."/>
            <person name="Pursley I."/>
            <person name="Horton D.L."/>
            <person name="Alikhan N.F."/>
            <person name="Baker D."/>
            <person name="Gharbi K."/>
            <person name="Hall N."/>
            <person name="Watson M."/>
            <person name="Adriaenssens E.M."/>
            <person name="Foster-Nyarko E."/>
            <person name="Jarju S."/>
            <person name="Secka A."/>
            <person name="Antonio M."/>
            <person name="Oren A."/>
            <person name="Chaudhuri R.R."/>
            <person name="La Ragione R."/>
            <person name="Hildebrand F."/>
            <person name="Pallen M.J."/>
        </authorList>
    </citation>
    <scope>NUCLEOTIDE SEQUENCE</scope>
    <source>
        <strain evidence="1">CHK190-19873</strain>
    </source>
</reference>
<evidence type="ECO:0000313" key="2">
    <source>
        <dbReference type="Proteomes" id="UP000823935"/>
    </source>
</evidence>
<accession>A0A9D1ESM6</accession>
<protein>
    <submittedName>
        <fullName evidence="1">Uncharacterized protein</fullName>
    </submittedName>
</protein>
<gene>
    <name evidence="1" type="ORF">IAB44_06750</name>
</gene>
<name>A0A9D1ESM6_9FIRM</name>
<dbReference type="AlphaFoldDB" id="A0A9D1ESM6"/>